<dbReference type="SUPFAM" id="SSF58038">
    <property type="entry name" value="SNARE fusion complex"/>
    <property type="match status" value="1"/>
</dbReference>
<accession>A0ABM0JP94</accession>
<feature type="region of interest" description="Disordered" evidence="2">
    <location>
        <begin position="104"/>
        <end position="128"/>
    </location>
</feature>
<evidence type="ECO:0000313" key="6">
    <source>
        <dbReference type="RefSeq" id="XP_005098337.1"/>
    </source>
</evidence>
<keyword evidence="5" id="KW-1185">Reference proteome</keyword>
<keyword evidence="3" id="KW-0812">Transmembrane</keyword>
<dbReference type="InterPro" id="IPR042855">
    <property type="entry name" value="V_SNARE_CC"/>
</dbReference>
<dbReference type="Gene3D" id="1.20.5.110">
    <property type="match status" value="1"/>
</dbReference>
<dbReference type="Proteomes" id="UP000694888">
    <property type="component" value="Unplaced"/>
</dbReference>
<evidence type="ECO:0000259" key="4">
    <source>
        <dbReference type="PROSITE" id="PS50892"/>
    </source>
</evidence>
<protein>
    <submittedName>
        <fullName evidence="6">Vesicle-associated membrane protein 8</fullName>
    </submittedName>
</protein>
<evidence type="ECO:0000256" key="2">
    <source>
        <dbReference type="SAM" id="MobiDB-lite"/>
    </source>
</evidence>
<keyword evidence="1" id="KW-0175">Coiled coil</keyword>
<evidence type="ECO:0000313" key="5">
    <source>
        <dbReference type="Proteomes" id="UP000694888"/>
    </source>
</evidence>
<dbReference type="InterPro" id="IPR001388">
    <property type="entry name" value="Synaptobrevin-like"/>
</dbReference>
<evidence type="ECO:0000256" key="3">
    <source>
        <dbReference type="SAM" id="Phobius"/>
    </source>
</evidence>
<gene>
    <name evidence="6" type="primary">LOC101861951</name>
</gene>
<keyword evidence="3" id="KW-1133">Transmembrane helix</keyword>
<evidence type="ECO:0000256" key="1">
    <source>
        <dbReference type="PROSITE-ProRule" id="PRU00290"/>
    </source>
</evidence>
<dbReference type="PRINTS" id="PR00219">
    <property type="entry name" value="SYNAPTOBREVN"/>
</dbReference>
<feature type="transmembrane region" description="Helical" evidence="3">
    <location>
        <begin position="77"/>
        <end position="98"/>
    </location>
</feature>
<dbReference type="PANTHER" id="PTHR45701">
    <property type="entry name" value="SYNAPTOBREVIN FAMILY MEMBER"/>
    <property type="match status" value="1"/>
</dbReference>
<proteinExistence type="predicted"/>
<dbReference type="RefSeq" id="XP_005098337.1">
    <property type="nucleotide sequence ID" value="XM_005098280.3"/>
</dbReference>
<dbReference type="Pfam" id="PF00957">
    <property type="entry name" value="Synaptobrevin"/>
    <property type="match status" value="1"/>
</dbReference>
<dbReference type="GeneID" id="101861951"/>
<feature type="domain" description="V-SNARE coiled-coil homology" evidence="4">
    <location>
        <begin position="13"/>
        <end position="73"/>
    </location>
</feature>
<dbReference type="PROSITE" id="PS50892">
    <property type="entry name" value="V_SNARE"/>
    <property type="match status" value="1"/>
</dbReference>
<reference evidence="6" key="1">
    <citation type="submission" date="2025-08" db="UniProtKB">
        <authorList>
            <consortium name="RefSeq"/>
        </authorList>
    </citation>
    <scope>IDENTIFICATION</scope>
</reference>
<keyword evidence="3" id="KW-0472">Membrane</keyword>
<organism evidence="5 6">
    <name type="scientific">Aplysia californica</name>
    <name type="common">California sea hare</name>
    <dbReference type="NCBI Taxonomy" id="6500"/>
    <lineage>
        <taxon>Eukaryota</taxon>
        <taxon>Metazoa</taxon>
        <taxon>Spiralia</taxon>
        <taxon>Lophotrochozoa</taxon>
        <taxon>Mollusca</taxon>
        <taxon>Gastropoda</taxon>
        <taxon>Heterobranchia</taxon>
        <taxon>Euthyneura</taxon>
        <taxon>Tectipleura</taxon>
        <taxon>Aplysiida</taxon>
        <taxon>Aplysioidea</taxon>
        <taxon>Aplysiidae</taxon>
        <taxon>Aplysia</taxon>
    </lineage>
</organism>
<feature type="compositionally biased region" description="Low complexity" evidence="2">
    <location>
        <begin position="113"/>
        <end position="128"/>
    </location>
</feature>
<sequence length="149" mass="16302">MTMAQSSRGRTGHLDHLETEVSEVTSLLKDNVEKVLERGERIDSLQSRSEDLECSSSHFKRSAVKIRKNMCWKNCKMSCILGVVIFLIIAVIVIIVLVETKPWESSGGEHPKTTTAPPHSTTTPRASTGTTIHNIITSALTGGSTRSVI</sequence>
<dbReference type="InterPro" id="IPR016444">
    <property type="entry name" value="Synaptobrevin/VAMP"/>
</dbReference>
<name>A0ABM0JP94_APLCA</name>